<dbReference type="AlphaFoldDB" id="A0A5J4ZDZ2"/>
<dbReference type="Proteomes" id="UP000325577">
    <property type="component" value="Linkage Group LG8"/>
</dbReference>
<evidence type="ECO:0000313" key="2">
    <source>
        <dbReference type="EMBL" id="KAA8516823.1"/>
    </source>
</evidence>
<feature type="region of interest" description="Disordered" evidence="1">
    <location>
        <begin position="69"/>
        <end position="92"/>
    </location>
</feature>
<accession>A0A5J4ZDZ2</accession>
<name>A0A5J4ZDZ2_9ASTE</name>
<dbReference type="EMBL" id="CM018051">
    <property type="protein sequence ID" value="KAA8516823.1"/>
    <property type="molecule type" value="Genomic_DNA"/>
</dbReference>
<protein>
    <submittedName>
        <fullName evidence="2">Uncharacterized protein</fullName>
    </submittedName>
</protein>
<reference evidence="2 3" key="1">
    <citation type="submission" date="2019-09" db="EMBL/GenBank/DDBJ databases">
        <title>A chromosome-level genome assembly of the Chinese tupelo Nyssa sinensis.</title>
        <authorList>
            <person name="Yang X."/>
            <person name="Kang M."/>
            <person name="Yang Y."/>
            <person name="Xiong H."/>
            <person name="Wang M."/>
            <person name="Zhang Z."/>
            <person name="Wang Z."/>
            <person name="Wu H."/>
            <person name="Ma T."/>
            <person name="Liu J."/>
            <person name="Xi Z."/>
        </authorList>
    </citation>
    <scope>NUCLEOTIDE SEQUENCE [LARGE SCALE GENOMIC DNA]</scope>
    <source>
        <strain evidence="2">J267</strain>
        <tissue evidence="2">Leaf</tissue>
    </source>
</reference>
<sequence>MSPAPCSDGFEVEPDVEGCNHGSFVAEEVFDAAKEALMVGWHWQSKKHEAVALGKRKIGETMGHSPLLGTLLTGRDEGRHEPTSYGGSLSRQRQSLGKDFKFELAMDKNAMETTKKFDSNPPKAKSSKINMYPFVTPVRGAIKRQIFAVFVTKLKLVF</sequence>
<gene>
    <name evidence="2" type="ORF">F0562_017359</name>
</gene>
<organism evidence="2 3">
    <name type="scientific">Nyssa sinensis</name>
    <dbReference type="NCBI Taxonomy" id="561372"/>
    <lineage>
        <taxon>Eukaryota</taxon>
        <taxon>Viridiplantae</taxon>
        <taxon>Streptophyta</taxon>
        <taxon>Embryophyta</taxon>
        <taxon>Tracheophyta</taxon>
        <taxon>Spermatophyta</taxon>
        <taxon>Magnoliopsida</taxon>
        <taxon>eudicotyledons</taxon>
        <taxon>Gunneridae</taxon>
        <taxon>Pentapetalae</taxon>
        <taxon>asterids</taxon>
        <taxon>Cornales</taxon>
        <taxon>Nyssaceae</taxon>
        <taxon>Nyssa</taxon>
    </lineage>
</organism>
<evidence type="ECO:0000256" key="1">
    <source>
        <dbReference type="SAM" id="MobiDB-lite"/>
    </source>
</evidence>
<proteinExistence type="predicted"/>
<evidence type="ECO:0000313" key="3">
    <source>
        <dbReference type="Proteomes" id="UP000325577"/>
    </source>
</evidence>
<keyword evidence="3" id="KW-1185">Reference proteome</keyword>